<sequence length="64" mass="7110">MPIRERKTHAARITFMDIAPSFSAESVCRPVAGQYPLWVIRDRGASAALTDLKLCARILSKLIP</sequence>
<reference evidence="1" key="2">
    <citation type="submission" date="2016-10" db="EMBL/GenBank/DDBJ databases">
        <authorList>
            <person name="de Groot N.N."/>
        </authorList>
    </citation>
    <scope>NUCLEOTIDE SEQUENCE [LARGE SCALE GENOMIC DNA]</scope>
    <source>
        <strain evidence="1">CCBAU85039</strain>
    </source>
</reference>
<protein>
    <submittedName>
        <fullName evidence="1">Uncharacterized protein</fullName>
    </submittedName>
</protein>
<evidence type="ECO:0000313" key="1">
    <source>
        <dbReference type="EMBL" id="SEI12215.1"/>
    </source>
</evidence>
<evidence type="ECO:0000313" key="4">
    <source>
        <dbReference type="Proteomes" id="UP000198939"/>
    </source>
</evidence>
<proteinExistence type="predicted"/>
<dbReference type="EMBL" id="FOCV01000024">
    <property type="protein sequence ID" value="SEO76155.1"/>
    <property type="molecule type" value="Genomic_DNA"/>
</dbReference>
<evidence type="ECO:0000313" key="3">
    <source>
        <dbReference type="Proteomes" id="UP000183063"/>
    </source>
</evidence>
<reference evidence="2 4" key="1">
    <citation type="submission" date="2016-10" db="EMBL/GenBank/DDBJ databases">
        <authorList>
            <person name="Varghese N."/>
            <person name="Submissions S."/>
        </authorList>
    </citation>
    <scope>NUCLEOTIDE SEQUENCE [LARGE SCALE GENOMIC DNA]</scope>
    <source>
        <strain evidence="2 4">CGMCC 1.7071</strain>
    </source>
</reference>
<organism evidence="1 3">
    <name type="scientific">Rhizobium tibeticum</name>
    <dbReference type="NCBI Taxonomy" id="501024"/>
    <lineage>
        <taxon>Bacteria</taxon>
        <taxon>Pseudomonadati</taxon>
        <taxon>Pseudomonadota</taxon>
        <taxon>Alphaproteobacteria</taxon>
        <taxon>Hyphomicrobiales</taxon>
        <taxon>Rhizobiaceae</taxon>
        <taxon>Rhizobium/Agrobacterium group</taxon>
        <taxon>Rhizobium</taxon>
    </lineage>
</organism>
<name>A0A1H8SC50_9HYPH</name>
<keyword evidence="4" id="KW-1185">Reference proteome</keyword>
<dbReference type="Proteomes" id="UP000198939">
    <property type="component" value="Unassembled WGS sequence"/>
</dbReference>
<dbReference type="Proteomes" id="UP000183063">
    <property type="component" value="Unassembled WGS sequence"/>
</dbReference>
<gene>
    <name evidence="1" type="ORF">RTCCBAU85039_4770</name>
    <name evidence="2" type="ORF">SAMN05216228_102433</name>
</gene>
<evidence type="ECO:0000313" key="2">
    <source>
        <dbReference type="EMBL" id="SEO76155.1"/>
    </source>
</evidence>
<accession>A0A1H8SC50</accession>
<dbReference type="AlphaFoldDB" id="A0A1H8SC50"/>
<reference evidence="3" key="3">
    <citation type="submission" date="2016-10" db="EMBL/GenBank/DDBJ databases">
        <authorList>
            <person name="Wibberg D."/>
        </authorList>
    </citation>
    <scope>NUCLEOTIDE SEQUENCE [LARGE SCALE GENOMIC DNA]</scope>
</reference>
<dbReference type="EMBL" id="FNXB01000032">
    <property type="protein sequence ID" value="SEI12215.1"/>
    <property type="molecule type" value="Genomic_DNA"/>
</dbReference>